<evidence type="ECO:0000313" key="3">
    <source>
        <dbReference type="Proteomes" id="UP000886523"/>
    </source>
</evidence>
<proteinExistence type="predicted"/>
<organism evidence="2 3">
    <name type="scientific">Hydnum rufescens UP504</name>
    <dbReference type="NCBI Taxonomy" id="1448309"/>
    <lineage>
        <taxon>Eukaryota</taxon>
        <taxon>Fungi</taxon>
        <taxon>Dikarya</taxon>
        <taxon>Basidiomycota</taxon>
        <taxon>Agaricomycotina</taxon>
        <taxon>Agaricomycetes</taxon>
        <taxon>Cantharellales</taxon>
        <taxon>Hydnaceae</taxon>
        <taxon>Hydnum</taxon>
    </lineage>
</organism>
<comment type="caution">
    <text evidence="2">The sequence shown here is derived from an EMBL/GenBank/DDBJ whole genome shotgun (WGS) entry which is preliminary data.</text>
</comment>
<reference evidence="2" key="1">
    <citation type="journal article" date="2020" name="Nat. Commun.">
        <title>Large-scale genome sequencing of mycorrhizal fungi provides insights into the early evolution of symbiotic traits.</title>
        <authorList>
            <person name="Miyauchi S."/>
            <person name="Kiss E."/>
            <person name="Kuo A."/>
            <person name="Drula E."/>
            <person name="Kohler A."/>
            <person name="Sanchez-Garcia M."/>
            <person name="Morin E."/>
            <person name="Andreopoulos B."/>
            <person name="Barry K.W."/>
            <person name="Bonito G."/>
            <person name="Buee M."/>
            <person name="Carver A."/>
            <person name="Chen C."/>
            <person name="Cichocki N."/>
            <person name="Clum A."/>
            <person name="Culley D."/>
            <person name="Crous P.W."/>
            <person name="Fauchery L."/>
            <person name="Girlanda M."/>
            <person name="Hayes R.D."/>
            <person name="Keri Z."/>
            <person name="LaButti K."/>
            <person name="Lipzen A."/>
            <person name="Lombard V."/>
            <person name="Magnuson J."/>
            <person name="Maillard F."/>
            <person name="Murat C."/>
            <person name="Nolan M."/>
            <person name="Ohm R.A."/>
            <person name="Pangilinan J."/>
            <person name="Pereira M.F."/>
            <person name="Perotto S."/>
            <person name="Peter M."/>
            <person name="Pfister S."/>
            <person name="Riley R."/>
            <person name="Sitrit Y."/>
            <person name="Stielow J.B."/>
            <person name="Szollosi G."/>
            <person name="Zifcakova L."/>
            <person name="Stursova M."/>
            <person name="Spatafora J.W."/>
            <person name="Tedersoo L."/>
            <person name="Vaario L.M."/>
            <person name="Yamada A."/>
            <person name="Yan M."/>
            <person name="Wang P."/>
            <person name="Xu J."/>
            <person name="Bruns T."/>
            <person name="Baldrian P."/>
            <person name="Vilgalys R."/>
            <person name="Dunand C."/>
            <person name="Henrissat B."/>
            <person name="Grigoriev I.V."/>
            <person name="Hibbett D."/>
            <person name="Nagy L.G."/>
            <person name="Martin F.M."/>
        </authorList>
    </citation>
    <scope>NUCLEOTIDE SEQUENCE</scope>
    <source>
        <strain evidence="2">UP504</strain>
    </source>
</reference>
<protein>
    <submittedName>
        <fullName evidence="2">Uncharacterized protein</fullName>
    </submittedName>
</protein>
<sequence>MFQARGEERKGEKKERKKEKGRKKRKIGVQPESVSGWYRKLREREERKRDRDRHLGEVQLLGLPQLRGNRYQMGYMLEREAETETVPEGVAKSQVFEGWSDEMVNGKCANRAGLDVMFLDDEAKVPDN</sequence>
<dbReference type="EMBL" id="MU129351">
    <property type="protein sequence ID" value="KAF9503470.1"/>
    <property type="molecule type" value="Genomic_DNA"/>
</dbReference>
<gene>
    <name evidence="2" type="ORF">BS47DRAFT_1369513</name>
</gene>
<keyword evidence="3" id="KW-1185">Reference proteome</keyword>
<evidence type="ECO:0000313" key="2">
    <source>
        <dbReference type="EMBL" id="KAF9503470.1"/>
    </source>
</evidence>
<accession>A0A9P6DME4</accession>
<feature type="compositionally biased region" description="Basic and acidic residues" evidence="1">
    <location>
        <begin position="1"/>
        <end position="14"/>
    </location>
</feature>
<dbReference type="AlphaFoldDB" id="A0A9P6DME4"/>
<dbReference type="Proteomes" id="UP000886523">
    <property type="component" value="Unassembled WGS sequence"/>
</dbReference>
<name>A0A9P6DME4_9AGAM</name>
<feature type="compositionally biased region" description="Basic residues" evidence="1">
    <location>
        <begin position="15"/>
        <end position="27"/>
    </location>
</feature>
<evidence type="ECO:0000256" key="1">
    <source>
        <dbReference type="SAM" id="MobiDB-lite"/>
    </source>
</evidence>
<feature type="region of interest" description="Disordered" evidence="1">
    <location>
        <begin position="1"/>
        <end position="31"/>
    </location>
</feature>